<keyword evidence="7" id="KW-0830">Ubiquinone</keyword>
<reference evidence="9" key="1">
    <citation type="journal article" date="2019" name="Viruses">
        <title>Mitovirus and Mitochondrial Coding Sequences from Basal Fungus Entomophthora muscae.</title>
        <authorList>
            <person name="Nibert M."/>
            <person name="Debat H."/>
            <person name="Manny A."/>
            <person name="Grigoriev I."/>
            <person name="De Fine Licht H."/>
        </authorList>
    </citation>
    <scope>NUCLEOTIDE SEQUENCE</scope>
    <source>
        <strain evidence="9">Berkeley</strain>
    </source>
</reference>
<dbReference type="GO" id="GO:0003954">
    <property type="term" value="F:NADH dehydrogenase activity"/>
    <property type="evidence" value="ECO:0007669"/>
    <property type="project" value="TreeGrafter"/>
</dbReference>
<comment type="subcellular location">
    <subcellularLocation>
        <location evidence="1">Membrane</location>
        <topology evidence="1">Multi-pass membrane protein</topology>
    </subcellularLocation>
    <subcellularLocation>
        <location evidence="6">Mitochondrion inner membrane</location>
        <topology evidence="6">Multi-pass membrane protein</topology>
    </subcellularLocation>
</comment>
<feature type="transmembrane region" description="Helical" evidence="8">
    <location>
        <begin position="249"/>
        <end position="271"/>
    </location>
</feature>
<evidence type="ECO:0000256" key="1">
    <source>
        <dbReference type="ARBA" id="ARBA00004141"/>
    </source>
</evidence>
<evidence type="ECO:0000256" key="5">
    <source>
        <dbReference type="ARBA" id="ARBA00023136"/>
    </source>
</evidence>
<feature type="transmembrane region" description="Helical" evidence="8">
    <location>
        <begin position="144"/>
        <end position="166"/>
    </location>
</feature>
<dbReference type="PANTHER" id="PTHR11432">
    <property type="entry name" value="NADH DEHYDROGENASE SUBUNIT 1"/>
    <property type="match status" value="1"/>
</dbReference>
<feature type="transmembrane region" description="Helical" evidence="8">
    <location>
        <begin position="283"/>
        <end position="309"/>
    </location>
</feature>
<gene>
    <name evidence="9" type="primary">nad1</name>
</gene>
<dbReference type="Pfam" id="PF00146">
    <property type="entry name" value="NADHdh"/>
    <property type="match status" value="1"/>
</dbReference>
<protein>
    <recommendedName>
        <fullName evidence="7">NADH-ubiquinone oxidoreductase chain 1</fullName>
        <ecNumber evidence="7">7.1.1.2</ecNumber>
    </recommendedName>
</protein>
<evidence type="ECO:0000256" key="3">
    <source>
        <dbReference type="ARBA" id="ARBA00022692"/>
    </source>
</evidence>
<keyword evidence="6" id="KW-0520">NAD</keyword>
<dbReference type="GO" id="GO:0009060">
    <property type="term" value="P:aerobic respiration"/>
    <property type="evidence" value="ECO:0007669"/>
    <property type="project" value="TreeGrafter"/>
</dbReference>
<dbReference type="InterPro" id="IPR018086">
    <property type="entry name" value="NADH_UbQ_OxRdtase_su1_CS"/>
</dbReference>
<dbReference type="GO" id="GO:0008137">
    <property type="term" value="F:NADH dehydrogenase (ubiquinone) activity"/>
    <property type="evidence" value="ECO:0007669"/>
    <property type="project" value="UniProtKB-EC"/>
</dbReference>
<comment type="catalytic activity">
    <reaction evidence="7">
        <text>a ubiquinone + NADH + 5 H(+)(in) = a ubiquinol + NAD(+) + 4 H(+)(out)</text>
        <dbReference type="Rhea" id="RHEA:29091"/>
        <dbReference type="Rhea" id="RHEA-COMP:9565"/>
        <dbReference type="Rhea" id="RHEA-COMP:9566"/>
        <dbReference type="ChEBI" id="CHEBI:15378"/>
        <dbReference type="ChEBI" id="CHEBI:16389"/>
        <dbReference type="ChEBI" id="CHEBI:17976"/>
        <dbReference type="ChEBI" id="CHEBI:57540"/>
        <dbReference type="ChEBI" id="CHEBI:57945"/>
        <dbReference type="EC" id="7.1.1.2"/>
    </reaction>
</comment>
<geneLocation type="mitochondrion" evidence="9"/>
<dbReference type="AlphaFoldDB" id="A0A499WMK5"/>
<evidence type="ECO:0000256" key="2">
    <source>
        <dbReference type="ARBA" id="ARBA00010535"/>
    </source>
</evidence>
<dbReference type="PROSITE" id="PS00667">
    <property type="entry name" value="COMPLEX1_ND1_1"/>
    <property type="match status" value="1"/>
</dbReference>
<feature type="transmembrane region" description="Helical" evidence="8">
    <location>
        <begin position="99"/>
        <end position="123"/>
    </location>
</feature>
<evidence type="ECO:0000256" key="8">
    <source>
        <dbReference type="SAM" id="Phobius"/>
    </source>
</evidence>
<evidence type="ECO:0000256" key="6">
    <source>
        <dbReference type="RuleBase" id="RU000471"/>
    </source>
</evidence>
<dbReference type="EMBL" id="BK010754">
    <property type="protein sequence ID" value="DAC76954.1"/>
    <property type="molecule type" value="mRNA"/>
</dbReference>
<name>A0A499WMK5_9FUNG</name>
<dbReference type="EC" id="7.1.1.2" evidence="7"/>
<keyword evidence="7 9" id="KW-0496">Mitochondrion</keyword>
<reference evidence="9" key="2">
    <citation type="submission" date="2019-02" db="EMBL/GenBank/DDBJ databases">
        <authorList>
            <person name="Nibert M.L."/>
            <person name="Manny A.R."/>
            <person name="Debat H.J."/>
        </authorList>
    </citation>
    <scope>NUCLEOTIDE SEQUENCE</scope>
    <source>
        <strain evidence="9">Berkeley</strain>
    </source>
</reference>
<feature type="transmembrane region" description="Helical" evidence="8">
    <location>
        <begin position="172"/>
        <end position="191"/>
    </location>
</feature>
<keyword evidence="3 6" id="KW-0812">Transmembrane</keyword>
<feature type="transmembrane region" description="Helical" evidence="8">
    <location>
        <begin position="67"/>
        <end position="87"/>
    </location>
</feature>
<dbReference type="HAMAP" id="MF_01350">
    <property type="entry name" value="NDH1_NuoH"/>
    <property type="match status" value="1"/>
</dbReference>
<dbReference type="InterPro" id="IPR001694">
    <property type="entry name" value="NADH_UbQ_OxRdtase_su1/FPO"/>
</dbReference>
<accession>A0A499WMK5</accession>
<comment type="similarity">
    <text evidence="2 6">Belongs to the complex I subunit 1 family.</text>
</comment>
<dbReference type="PANTHER" id="PTHR11432:SF3">
    <property type="entry name" value="NADH-UBIQUINONE OXIDOREDUCTASE CHAIN 1"/>
    <property type="match status" value="1"/>
</dbReference>
<evidence type="ECO:0000256" key="4">
    <source>
        <dbReference type="ARBA" id="ARBA00022989"/>
    </source>
</evidence>
<sequence length="312" mass="34526">MIEILSLIIPLLVSIAYLTLAERKLMGSMQRRLGPNKVGILGLLQPFADGLKLVIKETIIVSQANKIIFFLAPYITLVFGFLAWGVIPFTRGIIIEDIGYSTLYILLITGIGVLGIILAGWSANSKYAVLGSLRTTAQLISYEVVIGLMVIMVVMLSDGLSLISIIEAQKHIWNIIPVWPIYIIFMISAIAETNRAPMDLPEAESELVAGFQTEHSALSFAYFFLGEYGNIILICTITANFFWGGYSIGGINSALILGLKVSMLLFVFILCRATYPRLRFDQLMSLMWTGLLPLVLGYFVLISSIMVIITNW</sequence>
<organism evidence="9">
    <name type="scientific">Entomophthora muscae</name>
    <dbReference type="NCBI Taxonomy" id="34485"/>
    <lineage>
        <taxon>Eukaryota</taxon>
        <taxon>Fungi</taxon>
        <taxon>Fungi incertae sedis</taxon>
        <taxon>Zoopagomycota</taxon>
        <taxon>Entomophthoromycotina</taxon>
        <taxon>Entomophthoromycetes</taxon>
        <taxon>Entomophthorales</taxon>
        <taxon>Entomophthoraceae</taxon>
        <taxon>Entomophthora</taxon>
    </lineage>
</organism>
<evidence type="ECO:0000313" key="9">
    <source>
        <dbReference type="EMBL" id="DAC76954.1"/>
    </source>
</evidence>
<feature type="transmembrane region" description="Helical" evidence="8">
    <location>
        <begin position="220"/>
        <end position="243"/>
    </location>
</feature>
<proteinExistence type="evidence at transcript level"/>
<dbReference type="GO" id="GO:0005743">
    <property type="term" value="C:mitochondrial inner membrane"/>
    <property type="evidence" value="ECO:0007669"/>
    <property type="project" value="UniProtKB-SubCell"/>
</dbReference>
<keyword evidence="5 8" id="KW-0472">Membrane</keyword>
<evidence type="ECO:0000256" key="7">
    <source>
        <dbReference type="RuleBase" id="RU000473"/>
    </source>
</evidence>
<keyword evidence="4 8" id="KW-1133">Transmembrane helix</keyword>